<evidence type="ECO:0000313" key="2">
    <source>
        <dbReference type="EMBL" id="KIC64518.1"/>
    </source>
</evidence>
<proteinExistence type="predicted"/>
<dbReference type="AlphaFoldDB" id="A0A0B4ED03"/>
<feature type="transmembrane region" description="Helical" evidence="1">
    <location>
        <begin position="343"/>
        <end position="368"/>
    </location>
</feature>
<evidence type="ECO:0008006" key="4">
    <source>
        <dbReference type="Google" id="ProtNLM"/>
    </source>
</evidence>
<accession>A0A0B4ED03</accession>
<keyword evidence="1" id="KW-1133">Transmembrane helix</keyword>
<evidence type="ECO:0000313" key="3">
    <source>
        <dbReference type="Proteomes" id="UP000031167"/>
    </source>
</evidence>
<dbReference type="OrthoDB" id="675873at2"/>
<name>A0A0B4ED03_9FLAO</name>
<dbReference type="EMBL" id="JWTA01000003">
    <property type="protein sequence ID" value="KIC64518.1"/>
    <property type="molecule type" value="Genomic_DNA"/>
</dbReference>
<protein>
    <recommendedName>
        <fullName evidence="4">DUF3667 domain-containing protein</fullName>
    </recommendedName>
</protein>
<feature type="transmembrane region" description="Helical" evidence="1">
    <location>
        <begin position="276"/>
        <end position="296"/>
    </location>
</feature>
<feature type="transmembrane region" description="Helical" evidence="1">
    <location>
        <begin position="81"/>
        <end position="103"/>
    </location>
</feature>
<evidence type="ECO:0000256" key="1">
    <source>
        <dbReference type="SAM" id="Phobius"/>
    </source>
</evidence>
<dbReference type="RefSeq" id="WP_039364972.1">
    <property type="nucleotide sequence ID" value="NZ_JWTA01000003.1"/>
</dbReference>
<keyword evidence="1" id="KW-0812">Transmembrane</keyword>
<keyword evidence="1" id="KW-0472">Membrane</keyword>
<comment type="caution">
    <text evidence="2">The sequence shown here is derived from an EMBL/GenBank/DDBJ whole genome shotgun (WGS) entry which is preliminary data.</text>
</comment>
<sequence length="374" mass="44035">MSHGKTREDKTCLNCGHSVEERYCPHCGQENIEPKQPFHYLFTHFIEDFTHYDGEFWKTIKYLLFRPGKLTKEYLAGKRQLYVAPVKLYIFISFITFFLPPLISSSEEESGEHDKKTQVAKEIEKEKAKEEQFAKITDSLKQHLTKEHLNKDSLQSKQTLKDVKVTEVNGNDIDTDALGETKDGRISVLGALNMKQFDSLHLNDKKNYAVYTFMKPFAKKIFHMQDQGLKKDLIMDKFKETLIHTLPKALFIYLPVFAFFLWLFHNKKKWWYFDHGIFTLHYFSFLLLGTLILIFFDRITDLLPDYSALSLLIILVNTASIIYMSIYFFIAHHRVYESSRTMSIFKGIFLFMINFIGIIFMGLLLMYASFMMMH</sequence>
<dbReference type="STRING" id="363331.RM51_02965"/>
<dbReference type="InterPro" id="IPR022134">
    <property type="entry name" value="DUF3667"/>
</dbReference>
<dbReference type="Proteomes" id="UP000031167">
    <property type="component" value="Unassembled WGS sequence"/>
</dbReference>
<organism evidence="2 3">
    <name type="scientific">Chryseobacterium taiwanense</name>
    <dbReference type="NCBI Taxonomy" id="363331"/>
    <lineage>
        <taxon>Bacteria</taxon>
        <taxon>Pseudomonadati</taxon>
        <taxon>Bacteroidota</taxon>
        <taxon>Flavobacteriia</taxon>
        <taxon>Flavobacteriales</taxon>
        <taxon>Weeksellaceae</taxon>
        <taxon>Chryseobacterium group</taxon>
        <taxon>Chryseobacterium</taxon>
    </lineage>
</organism>
<feature type="transmembrane region" description="Helical" evidence="1">
    <location>
        <begin position="245"/>
        <end position="264"/>
    </location>
</feature>
<gene>
    <name evidence="2" type="ORF">RM51_02965</name>
</gene>
<dbReference type="Pfam" id="PF12412">
    <property type="entry name" value="DUF3667"/>
    <property type="match status" value="1"/>
</dbReference>
<feature type="transmembrane region" description="Helical" evidence="1">
    <location>
        <begin position="308"/>
        <end position="331"/>
    </location>
</feature>
<reference evidence="2 3" key="1">
    <citation type="submission" date="2014-12" db="EMBL/GenBank/DDBJ databases">
        <title>Genome sequencing of Chryseobacterium taiwanense TPW19.</title>
        <authorList>
            <person name="Tan P.W."/>
            <person name="Chan K.-G."/>
        </authorList>
    </citation>
    <scope>NUCLEOTIDE SEQUENCE [LARGE SCALE GENOMIC DNA]</scope>
    <source>
        <strain evidence="2 3">TPW19</strain>
    </source>
</reference>
<keyword evidence="3" id="KW-1185">Reference proteome</keyword>